<evidence type="ECO:0000259" key="1">
    <source>
        <dbReference type="SMART" id="SM00347"/>
    </source>
</evidence>
<organism evidence="2 3">
    <name type="scientific">Jannaschia donghaensis</name>
    <dbReference type="NCBI Taxonomy" id="420998"/>
    <lineage>
        <taxon>Bacteria</taxon>
        <taxon>Pseudomonadati</taxon>
        <taxon>Pseudomonadota</taxon>
        <taxon>Alphaproteobacteria</taxon>
        <taxon>Rhodobacterales</taxon>
        <taxon>Roseobacteraceae</taxon>
        <taxon>Jannaschia</taxon>
    </lineage>
</organism>
<dbReference type="GO" id="GO:0003677">
    <property type="term" value="F:DNA binding"/>
    <property type="evidence" value="ECO:0007669"/>
    <property type="project" value="UniProtKB-KW"/>
</dbReference>
<dbReference type="GO" id="GO:0003700">
    <property type="term" value="F:DNA-binding transcription factor activity"/>
    <property type="evidence" value="ECO:0007669"/>
    <property type="project" value="InterPro"/>
</dbReference>
<sequence>MPETPPATAPDPRLTFGIFNEIGIIAQLSRTMFEAHLPKGAGLPHFSLVNHLVRVRDGQTPLTLARAFQVPKTTMTHTVSGAVARGWVDLRPNPDDGRSKTVWLTDAGRAFREAAIASLAPDMTQVGAALDAATQAELLEKLTQLRVFLDAYRDPPKGSSA</sequence>
<keyword evidence="2" id="KW-0238">DNA-binding</keyword>
<dbReference type="Gene3D" id="1.10.10.10">
    <property type="entry name" value="Winged helix-like DNA-binding domain superfamily/Winged helix DNA-binding domain"/>
    <property type="match status" value="1"/>
</dbReference>
<gene>
    <name evidence="2" type="ORF">JDO7802_01867</name>
</gene>
<proteinExistence type="predicted"/>
<dbReference type="InterPro" id="IPR036390">
    <property type="entry name" value="WH_DNA-bd_sf"/>
</dbReference>
<dbReference type="AlphaFoldDB" id="A0A0M6YIS0"/>
<accession>A0A0M6YIS0</accession>
<dbReference type="OrthoDB" id="6400670at2"/>
<dbReference type="RefSeq" id="WP_055084921.1">
    <property type="nucleotide sequence ID" value="NZ_CXSU01000012.1"/>
</dbReference>
<dbReference type="STRING" id="420998.JDO7802_01867"/>
<dbReference type="Proteomes" id="UP000049222">
    <property type="component" value="Unassembled WGS sequence"/>
</dbReference>
<dbReference type="EMBL" id="CXSU01000012">
    <property type="protein sequence ID" value="CTQ49850.1"/>
    <property type="molecule type" value="Genomic_DNA"/>
</dbReference>
<dbReference type="SMART" id="SM00347">
    <property type="entry name" value="HTH_MARR"/>
    <property type="match status" value="1"/>
</dbReference>
<reference evidence="2 3" key="1">
    <citation type="submission" date="2015-07" db="EMBL/GenBank/DDBJ databases">
        <authorList>
            <person name="Noorani M."/>
        </authorList>
    </citation>
    <scope>NUCLEOTIDE SEQUENCE [LARGE SCALE GENOMIC DNA]</scope>
    <source>
        <strain evidence="2 3">CECT 7802</strain>
    </source>
</reference>
<dbReference type="InterPro" id="IPR039422">
    <property type="entry name" value="MarR/SlyA-like"/>
</dbReference>
<dbReference type="SUPFAM" id="SSF46785">
    <property type="entry name" value="Winged helix' DNA-binding domain"/>
    <property type="match status" value="1"/>
</dbReference>
<evidence type="ECO:0000313" key="3">
    <source>
        <dbReference type="Proteomes" id="UP000049222"/>
    </source>
</evidence>
<dbReference type="PANTHER" id="PTHR33164:SF43">
    <property type="entry name" value="HTH-TYPE TRANSCRIPTIONAL REPRESSOR YETL"/>
    <property type="match status" value="1"/>
</dbReference>
<dbReference type="InterPro" id="IPR036388">
    <property type="entry name" value="WH-like_DNA-bd_sf"/>
</dbReference>
<dbReference type="GO" id="GO:0006950">
    <property type="term" value="P:response to stress"/>
    <property type="evidence" value="ECO:0007669"/>
    <property type="project" value="TreeGrafter"/>
</dbReference>
<dbReference type="PANTHER" id="PTHR33164">
    <property type="entry name" value="TRANSCRIPTIONAL REGULATOR, MARR FAMILY"/>
    <property type="match status" value="1"/>
</dbReference>
<keyword evidence="3" id="KW-1185">Reference proteome</keyword>
<feature type="domain" description="HTH marR-type" evidence="1">
    <location>
        <begin position="34"/>
        <end position="135"/>
    </location>
</feature>
<name>A0A0M6YIS0_9RHOB</name>
<evidence type="ECO:0000313" key="2">
    <source>
        <dbReference type="EMBL" id="CTQ49850.1"/>
    </source>
</evidence>
<dbReference type="Pfam" id="PF12802">
    <property type="entry name" value="MarR_2"/>
    <property type="match status" value="1"/>
</dbReference>
<protein>
    <submittedName>
        <fullName evidence="2">DNA-binding transcriptional repressor MarR</fullName>
    </submittedName>
</protein>
<dbReference type="InterPro" id="IPR000835">
    <property type="entry name" value="HTH_MarR-typ"/>
</dbReference>